<proteinExistence type="predicted"/>
<dbReference type="EMBL" id="CM042033">
    <property type="protein sequence ID" value="KAI3775640.1"/>
    <property type="molecule type" value="Genomic_DNA"/>
</dbReference>
<gene>
    <name evidence="1" type="ORF">L1987_50221</name>
</gene>
<keyword evidence="2" id="KW-1185">Reference proteome</keyword>
<reference evidence="1 2" key="2">
    <citation type="journal article" date="2022" name="Mol. Ecol. Resour.">
        <title>The genomes of chicory, endive, great burdock and yacon provide insights into Asteraceae paleo-polyploidization history and plant inulin production.</title>
        <authorList>
            <person name="Fan W."/>
            <person name="Wang S."/>
            <person name="Wang H."/>
            <person name="Wang A."/>
            <person name="Jiang F."/>
            <person name="Liu H."/>
            <person name="Zhao H."/>
            <person name="Xu D."/>
            <person name="Zhang Y."/>
        </authorList>
    </citation>
    <scope>NUCLEOTIDE SEQUENCE [LARGE SCALE GENOMIC DNA]</scope>
    <source>
        <strain evidence="2">cv. Yunnan</strain>
        <tissue evidence="1">Leaves</tissue>
    </source>
</reference>
<protein>
    <submittedName>
        <fullName evidence="1">Uncharacterized protein</fullName>
    </submittedName>
</protein>
<name>A0ACB9FXV5_9ASTR</name>
<organism evidence="1 2">
    <name type="scientific">Smallanthus sonchifolius</name>
    <dbReference type="NCBI Taxonomy" id="185202"/>
    <lineage>
        <taxon>Eukaryota</taxon>
        <taxon>Viridiplantae</taxon>
        <taxon>Streptophyta</taxon>
        <taxon>Embryophyta</taxon>
        <taxon>Tracheophyta</taxon>
        <taxon>Spermatophyta</taxon>
        <taxon>Magnoliopsida</taxon>
        <taxon>eudicotyledons</taxon>
        <taxon>Gunneridae</taxon>
        <taxon>Pentapetalae</taxon>
        <taxon>asterids</taxon>
        <taxon>campanulids</taxon>
        <taxon>Asterales</taxon>
        <taxon>Asteraceae</taxon>
        <taxon>Asteroideae</taxon>
        <taxon>Heliantheae alliance</taxon>
        <taxon>Millerieae</taxon>
        <taxon>Smallanthus</taxon>
    </lineage>
</organism>
<evidence type="ECO:0000313" key="2">
    <source>
        <dbReference type="Proteomes" id="UP001056120"/>
    </source>
</evidence>
<dbReference type="Proteomes" id="UP001056120">
    <property type="component" value="Linkage Group LG16"/>
</dbReference>
<sequence>MDLEMNPLNSNGNFDNRSNGSFAITDAQKRVILNCMQDFKYVQAKAVEEWSQGEWDFFADKCMEMGLDPENIILYPEEDTEIEDVEEFDGFDSVHVGSHLKKLGSHSEVGLFAGYGFFNLEAEDYKQVFKGKMNPSTPNPTLIDKPPDPPYYDNLEQSEGRRSSPRLAVKPKSRKGKEGKDSPIGSKHAPGFVKLNLSDFMSGTELSSDKNFQLRDESVIPAELGLNFGGNGVTLSTSGPLEDEDMSSQFQVQEVNTLPHQIDKRLDEHMEHENCPMNTAADIPLSPDCDPVGSERLARKW</sequence>
<reference evidence="2" key="1">
    <citation type="journal article" date="2022" name="Mol. Ecol. Resour.">
        <title>The genomes of chicory, endive, great burdock and yacon provide insights into Asteraceae palaeo-polyploidization history and plant inulin production.</title>
        <authorList>
            <person name="Fan W."/>
            <person name="Wang S."/>
            <person name="Wang H."/>
            <person name="Wang A."/>
            <person name="Jiang F."/>
            <person name="Liu H."/>
            <person name="Zhao H."/>
            <person name="Xu D."/>
            <person name="Zhang Y."/>
        </authorList>
    </citation>
    <scope>NUCLEOTIDE SEQUENCE [LARGE SCALE GENOMIC DNA]</scope>
    <source>
        <strain evidence="2">cv. Yunnan</strain>
    </source>
</reference>
<accession>A0ACB9FXV5</accession>
<evidence type="ECO:0000313" key="1">
    <source>
        <dbReference type="EMBL" id="KAI3775640.1"/>
    </source>
</evidence>
<comment type="caution">
    <text evidence="1">The sequence shown here is derived from an EMBL/GenBank/DDBJ whole genome shotgun (WGS) entry which is preliminary data.</text>
</comment>